<name>A0A6I0F7E6_9FIRM</name>
<organism evidence="2 3">
    <name type="scientific">Alkaliphilus pronyensis</name>
    <dbReference type="NCBI Taxonomy" id="1482732"/>
    <lineage>
        <taxon>Bacteria</taxon>
        <taxon>Bacillati</taxon>
        <taxon>Bacillota</taxon>
        <taxon>Clostridia</taxon>
        <taxon>Peptostreptococcales</taxon>
        <taxon>Natronincolaceae</taxon>
        <taxon>Alkaliphilus</taxon>
    </lineage>
</organism>
<dbReference type="Proteomes" id="UP000432715">
    <property type="component" value="Unassembled WGS sequence"/>
</dbReference>
<dbReference type="OrthoDB" id="1750330at2"/>
<evidence type="ECO:0000313" key="3">
    <source>
        <dbReference type="Proteomes" id="UP000432715"/>
    </source>
</evidence>
<evidence type="ECO:0000313" key="2">
    <source>
        <dbReference type="EMBL" id="KAB3535929.1"/>
    </source>
</evidence>
<dbReference type="GO" id="GO:0042834">
    <property type="term" value="F:peptidoglycan binding"/>
    <property type="evidence" value="ECO:0007669"/>
    <property type="project" value="InterPro"/>
</dbReference>
<evidence type="ECO:0000256" key="1">
    <source>
        <dbReference type="SAM" id="MobiDB-lite"/>
    </source>
</evidence>
<proteinExistence type="predicted"/>
<comment type="caution">
    <text evidence="2">The sequence shown here is derived from an EMBL/GenBank/DDBJ whole genome shotgun (WGS) entry which is preliminary data.</text>
</comment>
<accession>A0A6I0F7E6</accession>
<keyword evidence="3" id="KW-1185">Reference proteome</keyword>
<protein>
    <recommendedName>
        <fullName evidence="4">SPOR domain-containing protein</fullName>
    </recommendedName>
</protein>
<dbReference type="SUPFAM" id="SSF110997">
    <property type="entry name" value="Sporulation related repeat"/>
    <property type="match status" value="1"/>
</dbReference>
<sequence length="303" mass="35473">MKKSRLKINRRRRKSNLVLVFFLCIILPITAIYIGLRVTERWITPVLNSELQPEDSYELDLEEIIDDEGEATDNNEATDNSNIEEEGKGVESEVLVGEIKPLSVFTIQIASITNKDNLDSLINALNQKKFSYLVYQIEETYKVYTHGYTQRPYVEDKLDTVREVFNDAYINELHLPIKEVKYENDSNNEIAEGTIENMNKLIDVMEKQTEAWYNYYEKEGEIVVYIELLKKQQTILNDIMSAIKDHQLPTGFIDNSSIEKMVHYQESNINKSMEIIENQDKENFHRLHSLYLDSLFRTIEVIK</sequence>
<evidence type="ECO:0008006" key="4">
    <source>
        <dbReference type="Google" id="ProtNLM"/>
    </source>
</evidence>
<dbReference type="EMBL" id="WBZC01000014">
    <property type="protein sequence ID" value="KAB3535929.1"/>
    <property type="molecule type" value="Genomic_DNA"/>
</dbReference>
<dbReference type="AlphaFoldDB" id="A0A6I0F7E6"/>
<dbReference type="InterPro" id="IPR036680">
    <property type="entry name" value="SPOR-like_sf"/>
</dbReference>
<gene>
    <name evidence="2" type="ORF">F8154_05280</name>
</gene>
<dbReference type="RefSeq" id="WP_151860558.1">
    <property type="nucleotide sequence ID" value="NZ_WBZC01000014.1"/>
</dbReference>
<reference evidence="2 3" key="1">
    <citation type="submission" date="2019-10" db="EMBL/GenBank/DDBJ databases">
        <title>Alkaliphilus serpentinus sp. nov. and Alkaliphilus pronyensis sp. nov., two novel anaerobic alkaliphilic species isolated from the serpentinized-hosted hydrothermal field of the Prony Bay (New Caledonia).</title>
        <authorList>
            <person name="Postec A."/>
        </authorList>
    </citation>
    <scope>NUCLEOTIDE SEQUENCE [LARGE SCALE GENOMIC DNA]</scope>
    <source>
        <strain evidence="2 3">LacV</strain>
    </source>
</reference>
<feature type="region of interest" description="Disordered" evidence="1">
    <location>
        <begin position="68"/>
        <end position="89"/>
    </location>
</feature>